<organism evidence="2">
    <name type="scientific">Tanacetum cinerariifolium</name>
    <name type="common">Dalmatian daisy</name>
    <name type="synonym">Chrysanthemum cinerariifolium</name>
    <dbReference type="NCBI Taxonomy" id="118510"/>
    <lineage>
        <taxon>Eukaryota</taxon>
        <taxon>Viridiplantae</taxon>
        <taxon>Streptophyta</taxon>
        <taxon>Embryophyta</taxon>
        <taxon>Tracheophyta</taxon>
        <taxon>Spermatophyta</taxon>
        <taxon>Magnoliopsida</taxon>
        <taxon>eudicotyledons</taxon>
        <taxon>Gunneridae</taxon>
        <taxon>Pentapetalae</taxon>
        <taxon>asterids</taxon>
        <taxon>campanulids</taxon>
        <taxon>Asterales</taxon>
        <taxon>Asteraceae</taxon>
        <taxon>Asteroideae</taxon>
        <taxon>Anthemideae</taxon>
        <taxon>Anthemidinae</taxon>
        <taxon>Tanacetum</taxon>
    </lineage>
</organism>
<dbReference type="EMBL" id="BKCJ010001002">
    <property type="protein sequence ID" value="GEU38024.1"/>
    <property type="molecule type" value="Genomic_DNA"/>
</dbReference>
<gene>
    <name evidence="2" type="ORF">Tci_010002</name>
</gene>
<evidence type="ECO:0000313" key="2">
    <source>
        <dbReference type="EMBL" id="GEU38024.1"/>
    </source>
</evidence>
<dbReference type="AlphaFoldDB" id="A0A6L2JQW3"/>
<name>A0A6L2JQW3_TANCI</name>
<feature type="region of interest" description="Disordered" evidence="1">
    <location>
        <begin position="169"/>
        <end position="191"/>
    </location>
</feature>
<evidence type="ECO:0000256" key="1">
    <source>
        <dbReference type="SAM" id="MobiDB-lite"/>
    </source>
</evidence>
<sequence length="449" mass="49084">MSQRAKAKQEQVRKVISCTNKEKPLALPWRRTPRLDFGVRLSVFGAAKVSRFEILCRVHGFQPSVNCFRAFYTSSYTKGWMSFIKDSDAAPVCHIKPDVFFAFIRHSDPIKVRIRERDLAEYERDSIGKLFDDVDQEHSIERGDNVLEETIAKDALKVGAEKTKKKQKRRVVGYASGSTRPPKKLRDDYHSLLPNTSGKSLVSLRSMVSEGSSIPIGVTEPVLAAFVAPMSDVGPLDSVSLAADAPVVMVAVTTTVVADNAGFSGSNARDASKDLENIEDSASAGVSRGGEAAYVAKDSELKDLKEKKFMLEGNRDVMSEKIGTFKSANVSKEAELATLSSQVAKLTSDMFDLQLSCDELNSQRSSLESAFQLFSVRMEATQDEQANVIGTAIGCAVNKCIQNGLRAKVDHGKAGRDLSVVDAYDPSAKAKYVKPINALGTVDFSMLFE</sequence>
<reference evidence="2" key="1">
    <citation type="journal article" date="2019" name="Sci. Rep.">
        <title>Draft genome of Tanacetum cinerariifolium, the natural source of mosquito coil.</title>
        <authorList>
            <person name="Yamashiro T."/>
            <person name="Shiraishi A."/>
            <person name="Satake H."/>
            <person name="Nakayama K."/>
        </authorList>
    </citation>
    <scope>NUCLEOTIDE SEQUENCE</scope>
</reference>
<comment type="caution">
    <text evidence="2">The sequence shown here is derived from an EMBL/GenBank/DDBJ whole genome shotgun (WGS) entry which is preliminary data.</text>
</comment>
<protein>
    <recommendedName>
        <fullName evidence="3">Transposase (Putative), gypsy type</fullName>
    </recommendedName>
</protein>
<proteinExistence type="predicted"/>
<accession>A0A6L2JQW3</accession>
<evidence type="ECO:0008006" key="3">
    <source>
        <dbReference type="Google" id="ProtNLM"/>
    </source>
</evidence>